<evidence type="ECO:0000313" key="2">
    <source>
        <dbReference type="Proteomes" id="UP000005391"/>
    </source>
</evidence>
<comment type="caution">
    <text evidence="1">The sequence shown here is derived from an EMBL/GenBank/DDBJ whole genome shotgun (WGS) entry which is preliminary data.</text>
</comment>
<dbReference type="AlphaFoldDB" id="E4MT87"/>
<protein>
    <submittedName>
        <fullName evidence="1">Uncharacterized protein</fullName>
    </submittedName>
</protein>
<evidence type="ECO:0000313" key="1">
    <source>
        <dbReference type="EMBL" id="EFS97107.1"/>
    </source>
</evidence>
<proteinExistence type="predicted"/>
<organism evidence="1 2">
    <name type="scientific">Capnocytophaga ochracea F0287</name>
    <dbReference type="NCBI Taxonomy" id="873517"/>
    <lineage>
        <taxon>Bacteria</taxon>
        <taxon>Pseudomonadati</taxon>
        <taxon>Bacteroidota</taxon>
        <taxon>Flavobacteriia</taxon>
        <taxon>Flavobacteriales</taxon>
        <taxon>Flavobacteriaceae</taxon>
        <taxon>Capnocytophaga</taxon>
    </lineage>
</organism>
<dbReference type="EMBL" id="AEOH01000041">
    <property type="protein sequence ID" value="EFS97107.1"/>
    <property type="molecule type" value="Genomic_DNA"/>
</dbReference>
<dbReference type="HOGENOM" id="CLU_2647841_0_0_10"/>
<accession>E4MT87</accession>
<reference evidence="1 2" key="1">
    <citation type="submission" date="2010-10" db="EMBL/GenBank/DDBJ databases">
        <authorList>
            <person name="Muzny D."/>
            <person name="Qin X."/>
            <person name="Deng J."/>
            <person name="Jiang H."/>
            <person name="Liu Y."/>
            <person name="Qu J."/>
            <person name="Song X.-Z."/>
            <person name="Zhang L."/>
            <person name="Thornton R."/>
            <person name="Coyle M."/>
            <person name="Francisco L."/>
            <person name="Jackson L."/>
            <person name="Javaid M."/>
            <person name="Korchina V."/>
            <person name="Kovar C."/>
            <person name="Mata R."/>
            <person name="Mathew T."/>
            <person name="Ngo R."/>
            <person name="Nguyen L."/>
            <person name="Nguyen N."/>
            <person name="Okwuonu G."/>
            <person name="Ongeri F."/>
            <person name="Pham C."/>
            <person name="Simmons D."/>
            <person name="Wilczek-Boney K."/>
            <person name="Hale W."/>
            <person name="Jakkamsetti A."/>
            <person name="Pham P."/>
            <person name="Ruth R."/>
            <person name="San Lucas F."/>
            <person name="Warren J."/>
            <person name="Zhang J."/>
            <person name="Zhao Z."/>
            <person name="Zhou C."/>
            <person name="Zhu D."/>
            <person name="Lee S."/>
            <person name="Bess C."/>
            <person name="Blankenburg K."/>
            <person name="Forbes L."/>
            <person name="Fu Q."/>
            <person name="Gubbala S."/>
            <person name="Hirani K."/>
            <person name="Jayaseelan J.C."/>
            <person name="Lara F."/>
            <person name="Munidasa M."/>
            <person name="Palculict T."/>
            <person name="Patil S."/>
            <person name="Pu L.-L."/>
            <person name="Saada N."/>
            <person name="Tang L."/>
            <person name="Weissenberger G."/>
            <person name="Zhu Y."/>
            <person name="Hemphill L."/>
            <person name="Shang Y."/>
            <person name="Youmans B."/>
            <person name="Ayvaz T."/>
            <person name="Ross M."/>
            <person name="Santibanez J."/>
            <person name="Aqrawi P."/>
            <person name="Gross S."/>
            <person name="Joshi V."/>
            <person name="Fowler G."/>
            <person name="Nazareth L."/>
            <person name="Reid J."/>
            <person name="Worley K."/>
            <person name="Petrosino J."/>
            <person name="Highlander S."/>
            <person name="Gibbs R."/>
        </authorList>
    </citation>
    <scope>NUCLEOTIDE SEQUENCE [LARGE SCALE GENOMIC DNA]</scope>
    <source>
        <strain evidence="1 2">F0287</strain>
    </source>
</reference>
<dbReference type="Proteomes" id="UP000005391">
    <property type="component" value="Unassembled WGS sequence"/>
</dbReference>
<name>E4MT87_CAPOC</name>
<gene>
    <name evidence="1" type="ORF">HMPREF1977_1597</name>
</gene>
<sequence length="76" mass="8669">MDFNFAKVLKLWQSSYKKRCEPHGQVVNERRKGEGNTLETSPFTHTQLSLATSKGGMWRYKGEGKGDLNTVLFVSF</sequence>